<organism evidence="1 2">
    <name type="scientific">Macrococcoides goetzii</name>
    <dbReference type="NCBI Taxonomy" id="1891097"/>
    <lineage>
        <taxon>Bacteria</taxon>
        <taxon>Bacillati</taxon>
        <taxon>Bacillota</taxon>
        <taxon>Bacilli</taxon>
        <taxon>Bacillales</taxon>
        <taxon>Staphylococcaceae</taxon>
        <taxon>Macrococcoides</taxon>
    </lineage>
</organism>
<protein>
    <recommendedName>
        <fullName evidence="3">Glycosyltransferase</fullName>
    </recommendedName>
</protein>
<gene>
    <name evidence="1" type="ORF">BFS35_005095</name>
</gene>
<dbReference type="EMBL" id="MJBI02000001">
    <property type="protein sequence ID" value="RAI83069.1"/>
    <property type="molecule type" value="Genomic_DNA"/>
</dbReference>
<evidence type="ECO:0000313" key="2">
    <source>
        <dbReference type="Proteomes" id="UP000229523"/>
    </source>
</evidence>
<comment type="caution">
    <text evidence="1">The sequence shown here is derived from an EMBL/GenBank/DDBJ whole genome shotgun (WGS) entry which is preliminary data.</text>
</comment>
<reference evidence="1 2" key="1">
    <citation type="journal article" date="2018" name="Front. Microbiol.">
        <title>Description and Comparative Genomics of Macrococcus caseolyticus subsp. hominis subsp. nov., Macrococcus goetzii sp. nov., Macrococcus epidermidis sp. nov., and Macrococcus bohemicus sp. nov., Novel Macrococci From Human Clinical Material With Virulence Potential and Suspected Uptake of Foreign DNA by Natural Transformation.</title>
        <authorList>
            <person name="Maslanova I."/>
            <person name="Wertheimer Z."/>
            <person name="Sedlacek I."/>
            <person name="Svec P."/>
            <person name="Indrakova A."/>
            <person name="Kovarovic V."/>
            <person name="Schumann P."/>
            <person name="Sproer C."/>
            <person name="Kralova S."/>
            <person name="Sedo O."/>
            <person name="Kristofova L."/>
            <person name="Vrbovska V."/>
            <person name="Fuzik T."/>
            <person name="Petras P."/>
            <person name="Zdrahal Z."/>
            <person name="Ruzickova V."/>
            <person name="Doskar J."/>
            <person name="Pantucek R."/>
        </authorList>
    </citation>
    <scope>NUCLEOTIDE SEQUENCE [LARGE SCALE GENOMIC DNA]</scope>
    <source>
        <strain evidence="1 2">CCM 4927</strain>
    </source>
</reference>
<dbReference type="Gene3D" id="3.40.50.2000">
    <property type="entry name" value="Glycogen Phosphorylase B"/>
    <property type="match status" value="1"/>
</dbReference>
<keyword evidence="2" id="KW-1185">Reference proteome</keyword>
<dbReference type="Proteomes" id="UP000229523">
    <property type="component" value="Unassembled WGS sequence"/>
</dbReference>
<sequence>MIKIAILHEGKAYMPEIGAYASYLNESGEFLVDVVEDAAQITEEYDIVWKVMGLDRKRNNKQALIHEYNTITVGKNAKIKDSLKKLLNTKPDGRIFQNKKVHQVFNFKDNQPYIYRDMGINKQYFLQNDVEKEYDFVYIGTMDPSRELNKMLEMFKKNSDLSIILIGTPDPDLEKEYGHLANVHFVGRVPYEELPLTAAKARYGMNYIPDVFPFNKQTSTKLLEYCALNLKVVTTSYEWVNNFEKENNARFFKLNDDLSNLNRESLEQYNFITPDLSHFEWHTLFDKAELIPFIKAVYENHKRKQK</sequence>
<proteinExistence type="predicted"/>
<evidence type="ECO:0000313" key="1">
    <source>
        <dbReference type="EMBL" id="RAI83069.1"/>
    </source>
</evidence>
<dbReference type="RefSeq" id="WP_099580621.1">
    <property type="nucleotide sequence ID" value="NZ_MJBI02000001.1"/>
</dbReference>
<dbReference type="SUPFAM" id="SSF53756">
    <property type="entry name" value="UDP-Glycosyltransferase/glycogen phosphorylase"/>
    <property type="match status" value="1"/>
</dbReference>
<evidence type="ECO:0008006" key="3">
    <source>
        <dbReference type="Google" id="ProtNLM"/>
    </source>
</evidence>
<dbReference type="AlphaFoldDB" id="A0A2G5NNT4"/>
<name>A0A2G5NNT4_9STAP</name>
<accession>A0A2G5NNT4</accession>